<reference evidence="2 3" key="1">
    <citation type="journal article" date="2016" name="Mol. Biol. Evol.">
        <title>Comparative Genomics of Early-Diverging Mushroom-Forming Fungi Provides Insights into the Origins of Lignocellulose Decay Capabilities.</title>
        <authorList>
            <person name="Nagy L.G."/>
            <person name="Riley R."/>
            <person name="Tritt A."/>
            <person name="Adam C."/>
            <person name="Daum C."/>
            <person name="Floudas D."/>
            <person name="Sun H."/>
            <person name="Yadav J.S."/>
            <person name="Pangilinan J."/>
            <person name="Larsson K.H."/>
            <person name="Matsuura K."/>
            <person name="Barry K."/>
            <person name="Labutti K."/>
            <person name="Kuo R."/>
            <person name="Ohm R.A."/>
            <person name="Bhattacharya S.S."/>
            <person name="Shirouzu T."/>
            <person name="Yoshinaga Y."/>
            <person name="Martin F.M."/>
            <person name="Grigoriev I.V."/>
            <person name="Hibbett D.S."/>
        </authorList>
    </citation>
    <scope>NUCLEOTIDE SEQUENCE [LARGE SCALE GENOMIC DNA]</scope>
    <source>
        <strain evidence="2 3">CBS 109695</strain>
    </source>
</reference>
<dbReference type="EMBL" id="KV417950">
    <property type="protein sequence ID" value="KZP04179.1"/>
    <property type="molecule type" value="Genomic_DNA"/>
</dbReference>
<accession>A0A167UQ83</accession>
<evidence type="ECO:0000313" key="3">
    <source>
        <dbReference type="Proteomes" id="UP000076532"/>
    </source>
</evidence>
<sequence>MANFKIPQQRARRASGFALEALEARERHPCSRASETSSIVACKIKCILPLLYAPLSAPMTGNLTPTSLDEEQQALKPTFIDSTRNLSNPIARCLSREVWATTVSTVFTAPSSALRATAGPGCGTRANNTKIHSKTKLTDCDITYRVVQTWFTLSTMEAWGPDHRSFSVSQLFDLVVKLFKDNPSSDWVVSTLVWYNEKVMGIKAQVDGSPDSEYEAVPVETLADRMRHKRREKATIPDGDGMVAIHPISYMDQECVDADMALGEKPPSAGASITEHDIFGGSSPLSPDVKQESREPELQYPEMDEEVDQLDHASDSSGEAYVRAGCRALQAQGRYKCAVEAAWEDKDSTW</sequence>
<proteinExistence type="predicted"/>
<evidence type="ECO:0000313" key="2">
    <source>
        <dbReference type="EMBL" id="KZP04179.1"/>
    </source>
</evidence>
<organism evidence="2 3">
    <name type="scientific">Athelia psychrophila</name>
    <dbReference type="NCBI Taxonomy" id="1759441"/>
    <lineage>
        <taxon>Eukaryota</taxon>
        <taxon>Fungi</taxon>
        <taxon>Dikarya</taxon>
        <taxon>Basidiomycota</taxon>
        <taxon>Agaricomycotina</taxon>
        <taxon>Agaricomycetes</taxon>
        <taxon>Agaricomycetidae</taxon>
        <taxon>Atheliales</taxon>
        <taxon>Atheliaceae</taxon>
        <taxon>Athelia</taxon>
    </lineage>
</organism>
<name>A0A167UQ83_9AGAM</name>
<dbReference type="Proteomes" id="UP000076532">
    <property type="component" value="Unassembled WGS sequence"/>
</dbReference>
<gene>
    <name evidence="2" type="ORF">FIBSPDRAFT_904472</name>
</gene>
<dbReference type="InterPro" id="IPR046521">
    <property type="entry name" value="DUF6698"/>
</dbReference>
<dbReference type="AlphaFoldDB" id="A0A167UQ83"/>
<keyword evidence="3" id="KW-1185">Reference proteome</keyword>
<dbReference type="Pfam" id="PF20414">
    <property type="entry name" value="DUF6698"/>
    <property type="match status" value="1"/>
</dbReference>
<dbReference type="OrthoDB" id="3220614at2759"/>
<evidence type="ECO:0000256" key="1">
    <source>
        <dbReference type="SAM" id="MobiDB-lite"/>
    </source>
</evidence>
<feature type="region of interest" description="Disordered" evidence="1">
    <location>
        <begin position="263"/>
        <end position="317"/>
    </location>
</feature>
<protein>
    <submittedName>
        <fullName evidence="2">Uncharacterized protein</fullName>
    </submittedName>
</protein>